<sequence length="71" mass="8226">MAGRIFKKIDDHLRNQLPIHGRRDDLIRQPDGELSAAKQMLRVLHGLAHDIVDNLLLFVQHKLLFTDPRHA</sequence>
<evidence type="ECO:0000313" key="1">
    <source>
        <dbReference type="EMBL" id="MPM38681.1"/>
    </source>
</evidence>
<dbReference type="EMBL" id="VSSQ01008368">
    <property type="protein sequence ID" value="MPM38681.1"/>
    <property type="molecule type" value="Genomic_DNA"/>
</dbReference>
<protein>
    <submittedName>
        <fullName evidence="1">Uncharacterized protein</fullName>
    </submittedName>
</protein>
<comment type="caution">
    <text evidence="1">The sequence shown here is derived from an EMBL/GenBank/DDBJ whole genome shotgun (WGS) entry which is preliminary data.</text>
</comment>
<reference evidence="1" key="1">
    <citation type="submission" date="2019-08" db="EMBL/GenBank/DDBJ databases">
        <authorList>
            <person name="Kucharzyk K."/>
            <person name="Murdoch R.W."/>
            <person name="Higgins S."/>
            <person name="Loffler F."/>
        </authorList>
    </citation>
    <scope>NUCLEOTIDE SEQUENCE</scope>
</reference>
<organism evidence="1">
    <name type="scientific">bioreactor metagenome</name>
    <dbReference type="NCBI Taxonomy" id="1076179"/>
    <lineage>
        <taxon>unclassified sequences</taxon>
        <taxon>metagenomes</taxon>
        <taxon>ecological metagenomes</taxon>
    </lineage>
</organism>
<name>A0A644ZFL7_9ZZZZ</name>
<proteinExistence type="predicted"/>
<accession>A0A644ZFL7</accession>
<dbReference type="AlphaFoldDB" id="A0A644ZFL7"/>
<gene>
    <name evidence="1" type="ORF">SDC9_85311</name>
</gene>